<gene>
    <name evidence="2" type="ORF">PENTCL1PPCAC_9480</name>
</gene>
<dbReference type="AlphaFoldDB" id="A0AAV5SW03"/>
<accession>A0AAV5SW03</accession>
<evidence type="ECO:0000313" key="3">
    <source>
        <dbReference type="Proteomes" id="UP001432027"/>
    </source>
</evidence>
<feature type="region of interest" description="Disordered" evidence="1">
    <location>
        <begin position="118"/>
        <end position="138"/>
    </location>
</feature>
<evidence type="ECO:0000313" key="2">
    <source>
        <dbReference type="EMBL" id="GMS87305.1"/>
    </source>
</evidence>
<keyword evidence="3" id="KW-1185">Reference proteome</keyword>
<proteinExistence type="predicted"/>
<evidence type="ECO:0000256" key="1">
    <source>
        <dbReference type="SAM" id="MobiDB-lite"/>
    </source>
</evidence>
<dbReference type="EMBL" id="BTSX01000003">
    <property type="protein sequence ID" value="GMS87305.1"/>
    <property type="molecule type" value="Genomic_DNA"/>
</dbReference>
<comment type="caution">
    <text evidence="2">The sequence shown here is derived from an EMBL/GenBank/DDBJ whole genome shotgun (WGS) entry which is preliminary data.</text>
</comment>
<organism evidence="2 3">
    <name type="scientific">Pristionchus entomophagus</name>
    <dbReference type="NCBI Taxonomy" id="358040"/>
    <lineage>
        <taxon>Eukaryota</taxon>
        <taxon>Metazoa</taxon>
        <taxon>Ecdysozoa</taxon>
        <taxon>Nematoda</taxon>
        <taxon>Chromadorea</taxon>
        <taxon>Rhabditida</taxon>
        <taxon>Rhabditina</taxon>
        <taxon>Diplogasteromorpha</taxon>
        <taxon>Diplogasteroidea</taxon>
        <taxon>Neodiplogasteridae</taxon>
        <taxon>Pristionchus</taxon>
    </lineage>
</organism>
<feature type="non-terminal residue" evidence="2">
    <location>
        <position position="138"/>
    </location>
</feature>
<reference evidence="2" key="1">
    <citation type="submission" date="2023-10" db="EMBL/GenBank/DDBJ databases">
        <title>Genome assembly of Pristionchus species.</title>
        <authorList>
            <person name="Yoshida K."/>
            <person name="Sommer R.J."/>
        </authorList>
    </citation>
    <scope>NUCLEOTIDE SEQUENCE</scope>
    <source>
        <strain evidence="2">RS0144</strain>
    </source>
</reference>
<name>A0AAV5SW03_9BILA</name>
<sequence length="138" mass="15992">MVLHLPLHLHHRRLRRLAPIARRDEDLQYEISRFGQTGAQTRHEDEHSHRFYCDVTSAGGRSFRRHDRAEMVVVPSRRHLGRPGLLGDSIGLDREYDHQFRLPGRFSTGALSLDKRCRNHESQRRGLPSPPSHGLLIP</sequence>
<dbReference type="Proteomes" id="UP001432027">
    <property type="component" value="Unassembled WGS sequence"/>
</dbReference>
<protein>
    <submittedName>
        <fullName evidence="2">Uncharacterized protein</fullName>
    </submittedName>
</protein>